<reference evidence="2 3" key="1">
    <citation type="submission" date="2017-06" db="EMBL/GenBank/DDBJ databases">
        <title>Novel microbial phyla capable of carbon fixation and sulfur reduction in deep-sea sediments.</title>
        <authorList>
            <person name="Huang J."/>
            <person name="Baker B."/>
            <person name="Wang Y."/>
        </authorList>
    </citation>
    <scope>NUCLEOTIDE SEQUENCE [LARGE SCALE GENOMIC DNA]</scope>
    <source>
        <strain evidence="2">B3_LCP</strain>
    </source>
</reference>
<name>A0A532UW07_UNCL8</name>
<evidence type="ECO:0000259" key="1">
    <source>
        <dbReference type="Pfam" id="PF13619"/>
    </source>
</evidence>
<comment type="caution">
    <text evidence="2">The sequence shown here is derived from an EMBL/GenBank/DDBJ whole genome shotgun (WGS) entry which is preliminary data.</text>
</comment>
<gene>
    <name evidence="2" type="ORF">CEE37_11875</name>
</gene>
<dbReference type="AlphaFoldDB" id="A0A532UW07"/>
<evidence type="ECO:0000313" key="2">
    <source>
        <dbReference type="EMBL" id="TKJ39111.1"/>
    </source>
</evidence>
<dbReference type="EMBL" id="NJBN01000008">
    <property type="protein sequence ID" value="TKJ39111.1"/>
    <property type="molecule type" value="Genomic_DNA"/>
</dbReference>
<feature type="domain" description="KTSC" evidence="1">
    <location>
        <begin position="7"/>
        <end position="64"/>
    </location>
</feature>
<dbReference type="Pfam" id="PF13619">
    <property type="entry name" value="KTSC"/>
    <property type="match status" value="1"/>
</dbReference>
<sequence length="69" mass="7754">MKRIPVDSTNVASVGYDPPTQTLEIEFHSGGIYQYFDIPQTVYDELLKAGSVGKFLNAHIKGSYRYARV</sequence>
<dbReference type="InterPro" id="IPR025309">
    <property type="entry name" value="KTSC_dom"/>
</dbReference>
<dbReference type="Proteomes" id="UP000319619">
    <property type="component" value="Unassembled WGS sequence"/>
</dbReference>
<proteinExistence type="predicted"/>
<accession>A0A532UW07</accession>
<organism evidence="2 3">
    <name type="scientific">candidate division LCP-89 bacterium B3_LCP</name>
    <dbReference type="NCBI Taxonomy" id="2012998"/>
    <lineage>
        <taxon>Bacteria</taxon>
        <taxon>Pseudomonadati</taxon>
        <taxon>Bacteria division LCP-89</taxon>
    </lineage>
</organism>
<protein>
    <submittedName>
        <fullName evidence="2">KTSC domain-containing protein</fullName>
    </submittedName>
</protein>
<evidence type="ECO:0000313" key="3">
    <source>
        <dbReference type="Proteomes" id="UP000319619"/>
    </source>
</evidence>